<dbReference type="EMBL" id="JQIF01000051">
    <property type="protein sequence ID" value="KGJ52862.1"/>
    <property type="molecule type" value="Genomic_DNA"/>
</dbReference>
<organism evidence="5 6">
    <name type="scientific">Clostridium innocuum</name>
    <dbReference type="NCBI Taxonomy" id="1522"/>
    <lineage>
        <taxon>Bacteria</taxon>
        <taxon>Bacillati</taxon>
        <taxon>Bacillota</taxon>
        <taxon>Clostridia</taxon>
        <taxon>Eubacteriales</taxon>
        <taxon>Clostridiaceae</taxon>
        <taxon>Clostridium</taxon>
    </lineage>
</organism>
<comment type="caution">
    <text evidence="5">The sequence shown here is derived from an EMBL/GenBank/DDBJ whole genome shotgun (WGS) entry which is preliminary data.</text>
</comment>
<accession>A0A099I6J1</accession>
<proteinExistence type="predicted"/>
<dbReference type="InterPro" id="IPR050313">
    <property type="entry name" value="Carb_Metab_HTH_regulators"/>
</dbReference>
<evidence type="ECO:0000313" key="5">
    <source>
        <dbReference type="EMBL" id="KGJ52862.1"/>
    </source>
</evidence>
<reference evidence="5 6" key="1">
    <citation type="submission" date="2014-08" db="EMBL/GenBank/DDBJ databases">
        <title>Clostridium innocuum, an unnegligible vancomycin-resistant pathogen causing extra-intestinal infections.</title>
        <authorList>
            <person name="Feng Y."/>
            <person name="Chiu C.-H."/>
        </authorList>
    </citation>
    <scope>NUCLEOTIDE SEQUENCE [LARGE SCALE GENOMIC DNA]</scope>
    <source>
        <strain evidence="5 6">AN88</strain>
    </source>
</reference>
<dbReference type="SUPFAM" id="SSF100950">
    <property type="entry name" value="NagB/RpiA/CoA transferase-like"/>
    <property type="match status" value="1"/>
</dbReference>
<evidence type="ECO:0000256" key="1">
    <source>
        <dbReference type="ARBA" id="ARBA00023015"/>
    </source>
</evidence>
<dbReference type="InterPro" id="IPR014036">
    <property type="entry name" value="DeoR-like_C"/>
</dbReference>
<keyword evidence="2" id="KW-0238">DNA-binding</keyword>
<dbReference type="PANTHER" id="PTHR30363">
    <property type="entry name" value="HTH-TYPE TRANSCRIPTIONAL REGULATOR SRLR-RELATED"/>
    <property type="match status" value="1"/>
</dbReference>
<keyword evidence="3" id="KW-0804">Transcription</keyword>
<dbReference type="PROSITE" id="PS00894">
    <property type="entry name" value="HTH_DEOR_1"/>
    <property type="match status" value="1"/>
</dbReference>
<evidence type="ECO:0000313" key="6">
    <source>
        <dbReference type="Proteomes" id="UP000030008"/>
    </source>
</evidence>
<sequence>MLSTERKLYLLQKVEREGTIHVRDVAKQLNISETTIRRDLMELEQEGKVRRVHGGAVRESLNQILTESRELLMQDRMLINFDRKSRICRSASELVEDGECVFLDGGTSIVAMIDYLQSRLIKIVTHNQLIVQRLHNPVAQIIIIGGDFNAKYHMSEGPMAQNMLGLYNFDRAFIGCAGMDPISGQCYTAEMGTRELKEIAMKNSNHSYLLIDDSKLFVKGFCKFTNADAFEQIFCNRLDESVENLPENMKFVE</sequence>
<protein>
    <submittedName>
        <fullName evidence="5">DeoR faimly transcriptional regulator</fullName>
    </submittedName>
</protein>
<dbReference type="GO" id="GO:0003700">
    <property type="term" value="F:DNA-binding transcription factor activity"/>
    <property type="evidence" value="ECO:0007669"/>
    <property type="project" value="InterPro"/>
</dbReference>
<dbReference type="SMART" id="SM01134">
    <property type="entry name" value="DeoRC"/>
    <property type="match status" value="1"/>
</dbReference>
<dbReference type="Gene3D" id="3.40.50.1360">
    <property type="match status" value="1"/>
</dbReference>
<dbReference type="Pfam" id="PF00455">
    <property type="entry name" value="DeoRC"/>
    <property type="match status" value="1"/>
</dbReference>
<dbReference type="Pfam" id="PF08220">
    <property type="entry name" value="HTH_DeoR"/>
    <property type="match status" value="1"/>
</dbReference>
<keyword evidence="1" id="KW-0805">Transcription regulation</keyword>
<dbReference type="AlphaFoldDB" id="A0A099I6J1"/>
<feature type="domain" description="HTH deoR-type" evidence="4">
    <location>
        <begin position="3"/>
        <end position="58"/>
    </location>
</feature>
<dbReference type="Proteomes" id="UP000030008">
    <property type="component" value="Unassembled WGS sequence"/>
</dbReference>
<dbReference type="InterPro" id="IPR018356">
    <property type="entry name" value="Tscrpt_reg_HTH_DeoR_CS"/>
</dbReference>
<dbReference type="Gene3D" id="1.10.10.10">
    <property type="entry name" value="Winged helix-like DNA-binding domain superfamily/Winged helix DNA-binding domain"/>
    <property type="match status" value="1"/>
</dbReference>
<dbReference type="SUPFAM" id="SSF46785">
    <property type="entry name" value="Winged helix' DNA-binding domain"/>
    <property type="match status" value="1"/>
</dbReference>
<dbReference type="PRINTS" id="PR00037">
    <property type="entry name" value="HTHLACR"/>
</dbReference>
<evidence type="ECO:0000256" key="2">
    <source>
        <dbReference type="ARBA" id="ARBA00023125"/>
    </source>
</evidence>
<dbReference type="PANTHER" id="PTHR30363:SF44">
    <property type="entry name" value="AGA OPERON TRANSCRIPTIONAL REPRESSOR-RELATED"/>
    <property type="match status" value="1"/>
</dbReference>
<dbReference type="InterPro" id="IPR036390">
    <property type="entry name" value="WH_DNA-bd_sf"/>
</dbReference>
<name>A0A099I6J1_CLOIN</name>
<dbReference type="RefSeq" id="WP_044905729.1">
    <property type="nucleotide sequence ID" value="NZ_JQIF01000051.1"/>
</dbReference>
<dbReference type="SMART" id="SM00420">
    <property type="entry name" value="HTH_DEOR"/>
    <property type="match status" value="1"/>
</dbReference>
<dbReference type="InterPro" id="IPR036388">
    <property type="entry name" value="WH-like_DNA-bd_sf"/>
</dbReference>
<dbReference type="GO" id="GO:0003677">
    <property type="term" value="F:DNA binding"/>
    <property type="evidence" value="ECO:0007669"/>
    <property type="project" value="UniProtKB-KW"/>
</dbReference>
<dbReference type="InterPro" id="IPR037171">
    <property type="entry name" value="NagB/RpiA_transferase-like"/>
</dbReference>
<gene>
    <name evidence="5" type="ORF">CIAN88_12385</name>
</gene>
<dbReference type="PROSITE" id="PS51000">
    <property type="entry name" value="HTH_DEOR_2"/>
    <property type="match status" value="1"/>
</dbReference>
<evidence type="ECO:0000259" key="4">
    <source>
        <dbReference type="PROSITE" id="PS51000"/>
    </source>
</evidence>
<dbReference type="InterPro" id="IPR001034">
    <property type="entry name" value="DeoR_HTH"/>
</dbReference>
<evidence type="ECO:0000256" key="3">
    <source>
        <dbReference type="ARBA" id="ARBA00023163"/>
    </source>
</evidence>